<dbReference type="InterPro" id="IPR004312">
    <property type="entry name" value="ATHILA_Orf1_C"/>
</dbReference>
<sequence length="679" mass="77560">MTENHELVDEEMEDDAEYIPEQTRKTTKSLMKEDKLTPGDYYKSLKRNPFWGTRYPHPETMAELGILEDVQLLFDKCHMTTLMSHPYPTYEDETLQFLSSLQVELFEGLSAAELREEGLGYLSFTIDDRDYIMAIKTLESMFGFPSDTGTKPSYRGWALANDKKNAKGALCIGGVVTPILLSCDVPLRPDPIQPRWMDIAHLKLAHVIEHKVYDGRYAFKFDHPSTGESSILLPFSEMTTSTVRDNIDFSPPQEILHAVIGGSPSRNVEEVEEANHKLRMSPPGQLLQLPLPPPLPHGTSTRVIASRRKTMSKSIVEACEANKSFLTSVIDKKEYSRTLLVDDGSAEGARSANAFRPTPHSEAMKTEGNVFRRFKTRKDTILPTFDKWRPAIRERFLLPAHHSSRANSELNDMIEYYERMLLDRERDVIAWKDKFSSLESDLCSSTEVKQKLEDQLDNLFSELMKSNGELQDQYQRYDKIQEELSNARGRLSESRFSAYDLSNQLSELQAKYKAIAKLRDAKLARLASKARKEVKGRGMELIQRAIVFIQTEKTRTKLESDIKEYESNLLLLDQTHDEDFSEKQERSELEAVLTEKRSRLAALPSSSFNHQQFEEFFTESPALSESGLDWAVIPWNLRYLSCRWTLLTVAIAPEIPPSTNTETVVIEDNDGSNSRIPTE</sequence>
<protein>
    <recommendedName>
        <fullName evidence="3">Arabidopsis retrotransposon Orf1 C-terminal domain-containing protein</fullName>
    </recommendedName>
</protein>
<comment type="caution">
    <text evidence="4">The sequence shown here is derived from an EMBL/GenBank/DDBJ whole genome shotgun (WGS) entry which is preliminary data.</text>
</comment>
<feature type="region of interest" description="Disordered" evidence="2">
    <location>
        <begin position="1"/>
        <end position="31"/>
    </location>
</feature>
<feature type="coiled-coil region" evidence="1">
    <location>
        <begin position="548"/>
        <end position="575"/>
    </location>
</feature>
<dbReference type="EMBL" id="JAEFBK010000004">
    <property type="protein sequence ID" value="KAG7615202.1"/>
    <property type="molecule type" value="Genomic_DNA"/>
</dbReference>
<feature type="compositionally biased region" description="Acidic residues" evidence="2">
    <location>
        <begin position="8"/>
        <end position="18"/>
    </location>
</feature>
<evidence type="ECO:0000313" key="5">
    <source>
        <dbReference type="Proteomes" id="UP000694240"/>
    </source>
</evidence>
<evidence type="ECO:0000256" key="1">
    <source>
        <dbReference type="SAM" id="Coils"/>
    </source>
</evidence>
<keyword evidence="5" id="KW-1185">Reference proteome</keyword>
<evidence type="ECO:0000256" key="2">
    <source>
        <dbReference type="SAM" id="MobiDB-lite"/>
    </source>
</evidence>
<reference evidence="4 5" key="1">
    <citation type="submission" date="2020-12" db="EMBL/GenBank/DDBJ databases">
        <title>Concerted genomic and epigenomic changes stabilize Arabidopsis allopolyploids.</title>
        <authorList>
            <person name="Chen Z."/>
        </authorList>
    </citation>
    <scope>NUCLEOTIDE SEQUENCE [LARGE SCALE GENOMIC DNA]</scope>
    <source>
        <strain evidence="4">Allo738</strain>
        <tissue evidence="4">Leaf</tissue>
    </source>
</reference>
<name>A0A8T2DXJ5_9BRAS</name>
<accession>A0A8T2DXJ5</accession>
<feature type="domain" description="Arabidopsis retrotransposon Orf1 C-terminal" evidence="3">
    <location>
        <begin position="1"/>
        <end position="154"/>
    </location>
</feature>
<evidence type="ECO:0000313" key="4">
    <source>
        <dbReference type="EMBL" id="KAG7615202.1"/>
    </source>
</evidence>
<dbReference type="Pfam" id="PF03078">
    <property type="entry name" value="ATHILA"/>
    <property type="match status" value="1"/>
</dbReference>
<evidence type="ECO:0000259" key="3">
    <source>
        <dbReference type="Pfam" id="PF03078"/>
    </source>
</evidence>
<feature type="coiled-coil region" evidence="1">
    <location>
        <begin position="449"/>
        <end position="490"/>
    </location>
</feature>
<dbReference type="AlphaFoldDB" id="A0A8T2DXJ5"/>
<keyword evidence="1" id="KW-0175">Coiled coil</keyword>
<organism evidence="4 5">
    <name type="scientific">Arabidopsis thaliana x Arabidopsis arenosa</name>
    <dbReference type="NCBI Taxonomy" id="1240361"/>
    <lineage>
        <taxon>Eukaryota</taxon>
        <taxon>Viridiplantae</taxon>
        <taxon>Streptophyta</taxon>
        <taxon>Embryophyta</taxon>
        <taxon>Tracheophyta</taxon>
        <taxon>Spermatophyta</taxon>
        <taxon>Magnoliopsida</taxon>
        <taxon>eudicotyledons</taxon>
        <taxon>Gunneridae</taxon>
        <taxon>Pentapetalae</taxon>
        <taxon>rosids</taxon>
        <taxon>malvids</taxon>
        <taxon>Brassicales</taxon>
        <taxon>Brassicaceae</taxon>
        <taxon>Camelineae</taxon>
        <taxon>Arabidopsis</taxon>
    </lineage>
</organism>
<proteinExistence type="predicted"/>
<dbReference type="Proteomes" id="UP000694240">
    <property type="component" value="Chromosome 4"/>
</dbReference>
<gene>
    <name evidence="4" type="ORF">ISN45_At04g006530</name>
</gene>